<dbReference type="InterPro" id="IPR000917">
    <property type="entry name" value="Sulfatase_N"/>
</dbReference>
<dbReference type="Gene3D" id="3.40.720.10">
    <property type="entry name" value="Alkaline Phosphatase, subunit A"/>
    <property type="match status" value="1"/>
</dbReference>
<dbReference type="PANTHER" id="PTHR46615">
    <property type="entry name" value="ARYLSULFATASE K"/>
    <property type="match status" value="1"/>
</dbReference>
<dbReference type="Proteomes" id="UP001158576">
    <property type="component" value="Chromosome 2"/>
</dbReference>
<dbReference type="Pfam" id="PF00884">
    <property type="entry name" value="Sulfatase"/>
    <property type="match status" value="1"/>
</dbReference>
<keyword evidence="6" id="KW-1185">Reference proteome</keyword>
<organism evidence="5 6">
    <name type="scientific">Oikopleura dioica</name>
    <name type="common">Tunicate</name>
    <dbReference type="NCBI Taxonomy" id="34765"/>
    <lineage>
        <taxon>Eukaryota</taxon>
        <taxon>Metazoa</taxon>
        <taxon>Chordata</taxon>
        <taxon>Tunicata</taxon>
        <taxon>Appendicularia</taxon>
        <taxon>Copelata</taxon>
        <taxon>Oikopleuridae</taxon>
        <taxon>Oikopleura</taxon>
    </lineage>
</organism>
<gene>
    <name evidence="5" type="ORF">OKIOD_LOCUS13249</name>
</gene>
<comment type="similarity">
    <text evidence="2">Belongs to the sulfatase family.</text>
</comment>
<feature type="domain" description="Sulfatase N-terminal" evidence="4">
    <location>
        <begin position="23"/>
        <end position="364"/>
    </location>
</feature>
<name>A0ABN7T3X2_OIKDI</name>
<accession>A0ABN7T3X2</accession>
<dbReference type="SUPFAM" id="SSF53649">
    <property type="entry name" value="Alkaline phosphatase-like"/>
    <property type="match status" value="1"/>
</dbReference>
<comment type="cofactor">
    <cofactor evidence="1">
        <name>Ca(2+)</name>
        <dbReference type="ChEBI" id="CHEBI:29108"/>
    </cofactor>
</comment>
<dbReference type="PANTHER" id="PTHR46615:SF1">
    <property type="entry name" value="ARYLSULFATASE K"/>
    <property type="match status" value="1"/>
</dbReference>
<keyword evidence="3" id="KW-0732">Signal</keyword>
<evidence type="ECO:0000256" key="3">
    <source>
        <dbReference type="SAM" id="SignalP"/>
    </source>
</evidence>
<dbReference type="InterPro" id="IPR051849">
    <property type="entry name" value="GAG-degrading_sulfatase"/>
</dbReference>
<evidence type="ECO:0000313" key="5">
    <source>
        <dbReference type="EMBL" id="CAG5110033.1"/>
    </source>
</evidence>
<dbReference type="InterPro" id="IPR017850">
    <property type="entry name" value="Alkaline_phosphatase_core_sf"/>
</dbReference>
<dbReference type="EMBL" id="OU015567">
    <property type="protein sequence ID" value="CAG5110033.1"/>
    <property type="molecule type" value="Genomic_DNA"/>
</dbReference>
<evidence type="ECO:0000256" key="1">
    <source>
        <dbReference type="ARBA" id="ARBA00001913"/>
    </source>
</evidence>
<feature type="signal peptide" evidence="3">
    <location>
        <begin position="1"/>
        <end position="19"/>
    </location>
</feature>
<proteinExistence type="inferred from homology"/>
<evidence type="ECO:0000256" key="2">
    <source>
        <dbReference type="ARBA" id="ARBA00008779"/>
    </source>
</evidence>
<evidence type="ECO:0000313" key="6">
    <source>
        <dbReference type="Proteomes" id="UP001158576"/>
    </source>
</evidence>
<evidence type="ECO:0000259" key="4">
    <source>
        <dbReference type="Pfam" id="PF00884"/>
    </source>
</evidence>
<sequence>MFMFLLVFWLNTQIHFGFASRPPNILFVITDAFDGRILSEKTKPVALPNLEKLQRAGTTFTRTYCASPLCVPSRAALFSGRHIHKTESWNNFRGLSNGVGNWTEDLKKEFLEQNLVRYKIGLFGKIDDHSGDHSESERIEAWTSRVQGLTLRQEPRPTVELLGNQNTKKVQLKDWMRLKKVRSFIKKASKNSSSPWLAYYGINLPHPYRTNSAGPNAGGSTFKTSPYYLKKVDKSKIKAPVWKKFQDLHPVDQYAVVTKNCSGSWSNEEILEIRAYYFAMLAEVDAILGELFRSIPNLNETVVFFTSDHGDLAMEHQQYYKMSFYEGSVRVPLIAAGPPFKSDMRKHEPRSLLDIYPTLLSLANTTTEHEIDGLSLLPDKRISSNRPVLAQYHAEHMNASGYMIVQGDYKFIFYSQHRYQLFDLKNDPEELHEIQDENIARKLRRELLKHLDVQSVTEKVERYNKESFLQWRNQKGEDYEDAISNLRWAEHFNENKHKNLALIDRWLYDLPTISLEVDNKNPPK</sequence>
<protein>
    <submittedName>
        <fullName evidence="5">Oidioi.mRNA.OKI2018_I69.chr2.g4484.t1.cds</fullName>
    </submittedName>
</protein>
<feature type="chain" id="PRO_5046098047" evidence="3">
    <location>
        <begin position="20"/>
        <end position="524"/>
    </location>
</feature>
<reference evidence="5 6" key="1">
    <citation type="submission" date="2021-04" db="EMBL/GenBank/DDBJ databases">
        <authorList>
            <person name="Bliznina A."/>
        </authorList>
    </citation>
    <scope>NUCLEOTIDE SEQUENCE [LARGE SCALE GENOMIC DNA]</scope>
</reference>